<proteinExistence type="predicted"/>
<name>A0A392UZ48_9FABA</name>
<comment type="caution">
    <text evidence="1">The sequence shown here is derived from an EMBL/GenBank/DDBJ whole genome shotgun (WGS) entry which is preliminary data.</text>
</comment>
<accession>A0A392UZ48</accession>
<keyword evidence="2" id="KW-1185">Reference proteome</keyword>
<evidence type="ECO:0000313" key="2">
    <source>
        <dbReference type="Proteomes" id="UP000265520"/>
    </source>
</evidence>
<evidence type="ECO:0000313" key="1">
    <source>
        <dbReference type="EMBL" id="MCI80269.1"/>
    </source>
</evidence>
<dbReference type="Proteomes" id="UP000265520">
    <property type="component" value="Unassembled WGS sequence"/>
</dbReference>
<dbReference type="EMBL" id="LXQA010991714">
    <property type="protein sequence ID" value="MCI80269.1"/>
    <property type="molecule type" value="Genomic_DNA"/>
</dbReference>
<sequence length="57" mass="6442">DRDVGKRGERRKRIITDNGSIHVTGMAEGVPSHRGTAVHVWKETTETEPIRLLIDHL</sequence>
<dbReference type="AlphaFoldDB" id="A0A392UZ48"/>
<reference evidence="1 2" key="1">
    <citation type="journal article" date="2018" name="Front. Plant Sci.">
        <title>Red Clover (Trifolium pratense) and Zigzag Clover (T. medium) - A Picture of Genomic Similarities and Differences.</title>
        <authorList>
            <person name="Dluhosova J."/>
            <person name="Istvanek J."/>
            <person name="Nedelnik J."/>
            <person name="Repkova J."/>
        </authorList>
    </citation>
    <scope>NUCLEOTIDE SEQUENCE [LARGE SCALE GENOMIC DNA]</scope>
    <source>
        <strain evidence="2">cv. 10/8</strain>
        <tissue evidence="1">Leaf</tissue>
    </source>
</reference>
<protein>
    <submittedName>
        <fullName evidence="1">Uncharacterized protein</fullName>
    </submittedName>
</protein>
<feature type="non-terminal residue" evidence="1">
    <location>
        <position position="1"/>
    </location>
</feature>
<organism evidence="1 2">
    <name type="scientific">Trifolium medium</name>
    <dbReference type="NCBI Taxonomy" id="97028"/>
    <lineage>
        <taxon>Eukaryota</taxon>
        <taxon>Viridiplantae</taxon>
        <taxon>Streptophyta</taxon>
        <taxon>Embryophyta</taxon>
        <taxon>Tracheophyta</taxon>
        <taxon>Spermatophyta</taxon>
        <taxon>Magnoliopsida</taxon>
        <taxon>eudicotyledons</taxon>
        <taxon>Gunneridae</taxon>
        <taxon>Pentapetalae</taxon>
        <taxon>rosids</taxon>
        <taxon>fabids</taxon>
        <taxon>Fabales</taxon>
        <taxon>Fabaceae</taxon>
        <taxon>Papilionoideae</taxon>
        <taxon>50 kb inversion clade</taxon>
        <taxon>NPAAA clade</taxon>
        <taxon>Hologalegina</taxon>
        <taxon>IRL clade</taxon>
        <taxon>Trifolieae</taxon>
        <taxon>Trifolium</taxon>
    </lineage>
</organism>